<sequence length="380" mass="41331">MLLKQRGSGKPVGGSANGRSILGPARPPDHVLVAISKPPGLSVTGKPGELTLLSLLPDLSQKLGLPQDLQVIRAAGKESSGLVLLSSCPNTIRHVHNFYIQSRRARNPTATYCAITTRIPEASEGEICTGLKLMQVGDFNLVVPVASPSRNSLKRKEVKKTLTHYKVLDSHEGCALLQLQPLTATYRLSSAVASTSYPFSPQGRLERAQVVSNTILHLDAHYASGLLEPVQRLLCSLPPPPYVCLSVSLFLEVFHNQLLVHLTLILSPALGDHVYSSRVGTVLGEPFLLPAESTLPRIQVLEDSLLKKLHLQQQHIHRLQLHLHLYQLQLPATGAFPSNTVLTAPLPTFFLQTLSLLGLALPQEENKEPGKTLKAFSPTQ</sequence>
<feature type="region of interest" description="Disordered" evidence="1">
    <location>
        <begin position="1"/>
        <end position="24"/>
    </location>
</feature>
<gene>
    <name evidence="3" type="ORF">JD844_013255</name>
</gene>
<accession>A0ABQ7TKJ0</accession>
<comment type="caution">
    <text evidence="3">The sequence shown here is derived from an EMBL/GenBank/DDBJ whole genome shotgun (WGS) entry which is preliminary data.</text>
</comment>
<dbReference type="InterPro" id="IPR006145">
    <property type="entry name" value="PsdUridine_synth_RsuA/RluA"/>
</dbReference>
<dbReference type="PANTHER" id="PTHR21600:SF49">
    <property type="entry name" value="MITOCHONDRIAL MRNA PSEUDOURIDINE SYNTHASE RPUSD3"/>
    <property type="match status" value="1"/>
</dbReference>
<reference evidence="3 4" key="1">
    <citation type="journal article" date="2022" name="Gigascience">
        <title>A chromosome-level genome assembly and annotation of the desert horned lizard, Phrynosoma platyrhinos, provides insight into chromosomal rearrangements among reptiles.</title>
        <authorList>
            <person name="Koochekian N."/>
            <person name="Ascanio A."/>
            <person name="Farleigh K."/>
            <person name="Card D.C."/>
            <person name="Schield D.R."/>
            <person name="Castoe T.A."/>
            <person name="Jezkova T."/>
        </authorList>
    </citation>
    <scope>NUCLEOTIDE SEQUENCE [LARGE SCALE GENOMIC DNA]</scope>
    <source>
        <strain evidence="3">NK-2021</strain>
    </source>
</reference>
<evidence type="ECO:0000313" key="3">
    <source>
        <dbReference type="EMBL" id="KAH0630325.1"/>
    </source>
</evidence>
<evidence type="ECO:0000259" key="2">
    <source>
        <dbReference type="Pfam" id="PF00849"/>
    </source>
</evidence>
<dbReference type="Proteomes" id="UP000826234">
    <property type="component" value="Unassembled WGS sequence"/>
</dbReference>
<keyword evidence="4" id="KW-1185">Reference proteome</keyword>
<evidence type="ECO:0000256" key="1">
    <source>
        <dbReference type="SAM" id="MobiDB-lite"/>
    </source>
</evidence>
<dbReference type="SUPFAM" id="SSF55120">
    <property type="entry name" value="Pseudouridine synthase"/>
    <property type="match status" value="1"/>
</dbReference>
<dbReference type="Gene3D" id="3.30.2350.10">
    <property type="entry name" value="Pseudouridine synthase"/>
    <property type="match status" value="1"/>
</dbReference>
<dbReference type="EMBL" id="JAIPUX010000439">
    <property type="protein sequence ID" value="KAH0630325.1"/>
    <property type="molecule type" value="Genomic_DNA"/>
</dbReference>
<protein>
    <recommendedName>
        <fullName evidence="2">Pseudouridine synthase RsuA/RluA-like domain-containing protein</fullName>
    </recommendedName>
</protein>
<name>A0ABQ7TKJ0_PHRPL</name>
<dbReference type="PANTHER" id="PTHR21600">
    <property type="entry name" value="MITOCHONDRIAL RNA PSEUDOURIDINE SYNTHASE"/>
    <property type="match status" value="1"/>
</dbReference>
<dbReference type="InterPro" id="IPR050188">
    <property type="entry name" value="RluA_PseudoU_synthase"/>
</dbReference>
<evidence type="ECO:0000313" key="4">
    <source>
        <dbReference type="Proteomes" id="UP000826234"/>
    </source>
</evidence>
<feature type="domain" description="Pseudouridine synthase RsuA/RluA-like" evidence="2">
    <location>
        <begin position="32"/>
        <end position="183"/>
    </location>
</feature>
<dbReference type="InterPro" id="IPR020103">
    <property type="entry name" value="PsdUridine_synth_cat_dom_sf"/>
</dbReference>
<proteinExistence type="predicted"/>
<dbReference type="Pfam" id="PF00849">
    <property type="entry name" value="PseudoU_synth_2"/>
    <property type="match status" value="1"/>
</dbReference>
<organism evidence="3 4">
    <name type="scientific">Phrynosoma platyrhinos</name>
    <name type="common">Desert horned lizard</name>
    <dbReference type="NCBI Taxonomy" id="52577"/>
    <lineage>
        <taxon>Eukaryota</taxon>
        <taxon>Metazoa</taxon>
        <taxon>Chordata</taxon>
        <taxon>Craniata</taxon>
        <taxon>Vertebrata</taxon>
        <taxon>Euteleostomi</taxon>
        <taxon>Lepidosauria</taxon>
        <taxon>Squamata</taxon>
        <taxon>Bifurcata</taxon>
        <taxon>Unidentata</taxon>
        <taxon>Episquamata</taxon>
        <taxon>Toxicofera</taxon>
        <taxon>Iguania</taxon>
        <taxon>Phrynosomatidae</taxon>
        <taxon>Phrynosomatinae</taxon>
        <taxon>Phrynosoma</taxon>
    </lineage>
</organism>